<evidence type="ECO:0000259" key="2">
    <source>
        <dbReference type="Pfam" id="PF12780"/>
    </source>
</evidence>
<dbReference type="PANTHER" id="PTHR46961:SF8">
    <property type="entry name" value="DYNEIN AXONEMAL HEAVY CHAIN 7"/>
    <property type="match status" value="1"/>
</dbReference>
<dbReference type="InterPro" id="IPR026983">
    <property type="entry name" value="DHC"/>
</dbReference>
<dbReference type="InterPro" id="IPR027417">
    <property type="entry name" value="P-loop_NTPase"/>
</dbReference>
<dbReference type="GO" id="GO:0051959">
    <property type="term" value="F:dynein light intermediate chain binding"/>
    <property type="evidence" value="ECO:0007669"/>
    <property type="project" value="InterPro"/>
</dbReference>
<feature type="region of interest" description="Disordered" evidence="1">
    <location>
        <begin position="1"/>
        <end position="30"/>
    </location>
</feature>
<organism evidence="3 4">
    <name type="scientific">Phytophthora palmivora</name>
    <dbReference type="NCBI Taxonomy" id="4796"/>
    <lineage>
        <taxon>Eukaryota</taxon>
        <taxon>Sar</taxon>
        <taxon>Stramenopiles</taxon>
        <taxon>Oomycota</taxon>
        <taxon>Peronosporomycetes</taxon>
        <taxon>Peronosporales</taxon>
        <taxon>Peronosporaceae</taxon>
        <taxon>Phytophthora</taxon>
    </lineage>
</organism>
<dbReference type="GO" id="GO:0045505">
    <property type="term" value="F:dynein intermediate chain binding"/>
    <property type="evidence" value="ECO:0007669"/>
    <property type="project" value="InterPro"/>
</dbReference>
<evidence type="ECO:0000313" key="3">
    <source>
        <dbReference type="EMBL" id="POM62429.1"/>
    </source>
</evidence>
<dbReference type="SUPFAM" id="SSF52540">
    <property type="entry name" value="P-loop containing nucleoside triphosphate hydrolases"/>
    <property type="match status" value="1"/>
</dbReference>
<feature type="domain" description="Dynein heavy chain AAA module D4" evidence="2">
    <location>
        <begin position="68"/>
        <end position="238"/>
    </location>
</feature>
<dbReference type="InterPro" id="IPR024317">
    <property type="entry name" value="Dynein_heavy_chain_D4_dom"/>
</dbReference>
<dbReference type="Pfam" id="PF12780">
    <property type="entry name" value="AAA_8"/>
    <property type="match status" value="1"/>
</dbReference>
<dbReference type="OrthoDB" id="424310at2759"/>
<name>A0A2P4XA92_9STRA</name>
<dbReference type="AlphaFoldDB" id="A0A2P4XA92"/>
<gene>
    <name evidence="3" type="ORF">PHPALM_28421</name>
</gene>
<reference evidence="3 4" key="1">
    <citation type="journal article" date="2017" name="Genome Biol. Evol.">
        <title>Phytophthora megakarya and P. palmivora, closely related causal agents of cacao black pod rot, underwent increases in genome sizes and gene numbers by different mechanisms.</title>
        <authorList>
            <person name="Ali S.S."/>
            <person name="Shao J."/>
            <person name="Lary D.J."/>
            <person name="Kronmiller B."/>
            <person name="Shen D."/>
            <person name="Strem M.D."/>
            <person name="Amoako-Attah I."/>
            <person name="Akrofi A.Y."/>
            <person name="Begoude B.A."/>
            <person name="Ten Hoopen G.M."/>
            <person name="Coulibaly K."/>
            <person name="Kebe B.I."/>
            <person name="Melnick R.L."/>
            <person name="Guiltinan M.J."/>
            <person name="Tyler B.M."/>
            <person name="Meinhardt L.W."/>
            <person name="Bailey B.A."/>
        </authorList>
    </citation>
    <scope>NUCLEOTIDE SEQUENCE [LARGE SCALE GENOMIC DNA]</scope>
    <source>
        <strain evidence="4">sbr112.9</strain>
    </source>
</reference>
<dbReference type="GO" id="GO:0030286">
    <property type="term" value="C:dynein complex"/>
    <property type="evidence" value="ECO:0007669"/>
    <property type="project" value="InterPro"/>
</dbReference>
<dbReference type="GO" id="GO:0007018">
    <property type="term" value="P:microtubule-based movement"/>
    <property type="evidence" value="ECO:0007669"/>
    <property type="project" value="InterPro"/>
</dbReference>
<keyword evidence="4" id="KW-1185">Reference proteome</keyword>
<sequence>MENRKDNEQLTTEKHRREVTGSRSLENLPPAAHLQLPPAAEREPNLLQVTASVVVFRLGAYDDAWRVTFHIEISKSYSRTEWRNDIKKVLQLSGLNNQPTVFLFLYTQIVEEAYLEDINGLLNTGEVANLWANDELVQMNEALEPAAPAAGVNTGNSTELYNFFVGRFRTNLHIVLALSPIGEAFRRRLRMFPSLVNCCTIDWFAEWPDEALRSMAVHFLVNIELPAQVKVGIVHGFVRPVAPTLTPDCARGSDSPFGDDDP</sequence>
<proteinExistence type="predicted"/>
<dbReference type="EMBL" id="NCKW01015573">
    <property type="protein sequence ID" value="POM62429.1"/>
    <property type="molecule type" value="Genomic_DNA"/>
</dbReference>
<evidence type="ECO:0000256" key="1">
    <source>
        <dbReference type="SAM" id="MobiDB-lite"/>
    </source>
</evidence>
<comment type="caution">
    <text evidence="3">The sequence shown here is derived from an EMBL/GenBank/DDBJ whole genome shotgun (WGS) entry which is preliminary data.</text>
</comment>
<protein>
    <recommendedName>
        <fullName evidence="2">Dynein heavy chain AAA module D4 domain-containing protein</fullName>
    </recommendedName>
</protein>
<dbReference type="Gene3D" id="3.40.50.300">
    <property type="entry name" value="P-loop containing nucleotide triphosphate hydrolases"/>
    <property type="match status" value="1"/>
</dbReference>
<dbReference type="Proteomes" id="UP000237271">
    <property type="component" value="Unassembled WGS sequence"/>
</dbReference>
<feature type="compositionally biased region" description="Basic and acidic residues" evidence="1">
    <location>
        <begin position="1"/>
        <end position="20"/>
    </location>
</feature>
<evidence type="ECO:0000313" key="4">
    <source>
        <dbReference type="Proteomes" id="UP000237271"/>
    </source>
</evidence>
<dbReference type="PANTHER" id="PTHR46961">
    <property type="entry name" value="DYNEIN HEAVY CHAIN 1, AXONEMAL-LIKE PROTEIN"/>
    <property type="match status" value="1"/>
</dbReference>
<accession>A0A2P4XA92</accession>